<sequence>MWANTEACGASKLVTERICKERDKTESLKMFINLKVGRKRRGKGTKEKGTNKKFSKDADALNGTIDRVNLTDIYRSLRPTIVKYTLFANVRGTSPRQTVSRAIKQVSKNLKEFKSYKKYSD</sequence>
<dbReference type="Proteomes" id="UP000593571">
    <property type="component" value="Unassembled WGS sequence"/>
</dbReference>
<accession>A0A7J8BEN5</accession>
<organism evidence="1 2">
    <name type="scientific">Rousettus aegyptiacus</name>
    <name type="common">Egyptian fruit bat</name>
    <name type="synonym">Pteropus aegyptiacus</name>
    <dbReference type="NCBI Taxonomy" id="9407"/>
    <lineage>
        <taxon>Eukaryota</taxon>
        <taxon>Metazoa</taxon>
        <taxon>Chordata</taxon>
        <taxon>Craniata</taxon>
        <taxon>Vertebrata</taxon>
        <taxon>Euteleostomi</taxon>
        <taxon>Mammalia</taxon>
        <taxon>Eutheria</taxon>
        <taxon>Laurasiatheria</taxon>
        <taxon>Chiroptera</taxon>
        <taxon>Yinpterochiroptera</taxon>
        <taxon>Pteropodoidea</taxon>
        <taxon>Pteropodidae</taxon>
        <taxon>Rousettinae</taxon>
        <taxon>Rousettus</taxon>
    </lineage>
</organism>
<dbReference type="EMBL" id="JACASE010000017">
    <property type="protein sequence ID" value="KAF6397142.1"/>
    <property type="molecule type" value="Genomic_DNA"/>
</dbReference>
<comment type="caution">
    <text evidence="1">The sequence shown here is derived from an EMBL/GenBank/DDBJ whole genome shotgun (WGS) entry which is preliminary data.</text>
</comment>
<proteinExistence type="predicted"/>
<reference evidence="1 2" key="1">
    <citation type="journal article" date="2020" name="Nature">
        <title>Six reference-quality genomes reveal evolution of bat adaptations.</title>
        <authorList>
            <person name="Jebb D."/>
            <person name="Huang Z."/>
            <person name="Pippel M."/>
            <person name="Hughes G.M."/>
            <person name="Lavrichenko K."/>
            <person name="Devanna P."/>
            <person name="Winkler S."/>
            <person name="Jermiin L.S."/>
            <person name="Skirmuntt E.C."/>
            <person name="Katzourakis A."/>
            <person name="Burkitt-Gray L."/>
            <person name="Ray D.A."/>
            <person name="Sullivan K.A.M."/>
            <person name="Roscito J.G."/>
            <person name="Kirilenko B.M."/>
            <person name="Davalos L.M."/>
            <person name="Corthals A.P."/>
            <person name="Power M.L."/>
            <person name="Jones G."/>
            <person name="Ransome R.D."/>
            <person name="Dechmann D.K.N."/>
            <person name="Locatelli A.G."/>
            <person name="Puechmaille S.J."/>
            <person name="Fedrigo O."/>
            <person name="Jarvis E.D."/>
            <person name="Hiller M."/>
            <person name="Vernes S.C."/>
            <person name="Myers E.W."/>
            <person name="Teeling E.C."/>
        </authorList>
    </citation>
    <scope>NUCLEOTIDE SEQUENCE [LARGE SCALE GENOMIC DNA]</scope>
    <source>
        <strain evidence="1">MRouAeg1</strain>
        <tissue evidence="1">Muscle</tissue>
    </source>
</reference>
<name>A0A7J8BEN5_ROUAE</name>
<protein>
    <submittedName>
        <fullName evidence="1">Uncharacterized protein</fullName>
    </submittedName>
</protein>
<gene>
    <name evidence="1" type="ORF">HJG63_009804</name>
</gene>
<dbReference type="AlphaFoldDB" id="A0A7J8BEN5"/>
<evidence type="ECO:0000313" key="2">
    <source>
        <dbReference type="Proteomes" id="UP000593571"/>
    </source>
</evidence>
<evidence type="ECO:0000313" key="1">
    <source>
        <dbReference type="EMBL" id="KAF6397142.1"/>
    </source>
</evidence>
<keyword evidence="2" id="KW-1185">Reference proteome</keyword>